<protein>
    <recommendedName>
        <fullName evidence="5">Pentatricopeptide repeat-containing protein</fullName>
    </recommendedName>
</protein>
<keyword evidence="4" id="KW-1185">Reference proteome</keyword>
<evidence type="ECO:0008006" key="5">
    <source>
        <dbReference type="Google" id="ProtNLM"/>
    </source>
</evidence>
<dbReference type="EMBL" id="CAUYUJ010016256">
    <property type="protein sequence ID" value="CAK0863377.1"/>
    <property type="molecule type" value="Genomic_DNA"/>
</dbReference>
<proteinExistence type="predicted"/>
<comment type="caution">
    <text evidence="3">The sequence shown here is derived from an EMBL/GenBank/DDBJ whole genome shotgun (WGS) entry which is preliminary data.</text>
</comment>
<reference evidence="3" key="1">
    <citation type="submission" date="2023-10" db="EMBL/GenBank/DDBJ databases">
        <authorList>
            <person name="Chen Y."/>
            <person name="Shah S."/>
            <person name="Dougan E. K."/>
            <person name="Thang M."/>
            <person name="Chan C."/>
        </authorList>
    </citation>
    <scope>NUCLEOTIDE SEQUENCE [LARGE SCALE GENOMIC DNA]</scope>
</reference>
<name>A0ABN9UTI9_9DINO</name>
<dbReference type="NCBIfam" id="TIGR00756">
    <property type="entry name" value="PPR"/>
    <property type="match status" value="1"/>
</dbReference>
<organism evidence="3 4">
    <name type="scientific">Prorocentrum cordatum</name>
    <dbReference type="NCBI Taxonomy" id="2364126"/>
    <lineage>
        <taxon>Eukaryota</taxon>
        <taxon>Sar</taxon>
        <taxon>Alveolata</taxon>
        <taxon>Dinophyceae</taxon>
        <taxon>Prorocentrales</taxon>
        <taxon>Prorocentraceae</taxon>
        <taxon>Prorocentrum</taxon>
    </lineage>
</organism>
<feature type="repeat" description="PPR" evidence="2">
    <location>
        <begin position="44"/>
        <end position="78"/>
    </location>
</feature>
<sequence>MREQMLEPDVISYNAGISACEKGGQWEQALRMLSEIRCVKLEPNLISYSAGISTCEKGEQWEWAVSLLNEMLRLKLEPGVISATMLGLARARKANSGSVPCCFSIRCLTRGWNETSLATVL</sequence>
<dbReference type="InterPro" id="IPR011990">
    <property type="entry name" value="TPR-like_helical_dom_sf"/>
</dbReference>
<dbReference type="PROSITE" id="PS51375">
    <property type="entry name" value="PPR"/>
    <property type="match status" value="2"/>
</dbReference>
<evidence type="ECO:0000313" key="4">
    <source>
        <dbReference type="Proteomes" id="UP001189429"/>
    </source>
</evidence>
<dbReference type="Proteomes" id="UP001189429">
    <property type="component" value="Unassembled WGS sequence"/>
</dbReference>
<gene>
    <name evidence="3" type="ORF">PCOR1329_LOCUS51552</name>
</gene>
<dbReference type="Pfam" id="PF13041">
    <property type="entry name" value="PPR_2"/>
    <property type="match status" value="1"/>
</dbReference>
<evidence type="ECO:0000256" key="2">
    <source>
        <dbReference type="PROSITE-ProRule" id="PRU00708"/>
    </source>
</evidence>
<dbReference type="Gene3D" id="1.25.40.10">
    <property type="entry name" value="Tetratricopeptide repeat domain"/>
    <property type="match status" value="1"/>
</dbReference>
<evidence type="ECO:0000256" key="1">
    <source>
        <dbReference type="ARBA" id="ARBA00022737"/>
    </source>
</evidence>
<dbReference type="InterPro" id="IPR002885">
    <property type="entry name" value="PPR_rpt"/>
</dbReference>
<accession>A0ABN9UTI9</accession>
<dbReference type="PANTHER" id="PTHR47936:SF1">
    <property type="entry name" value="PENTATRICOPEPTIDE REPEAT-CONTAINING PROTEIN GUN1, CHLOROPLASTIC"/>
    <property type="match status" value="1"/>
</dbReference>
<evidence type="ECO:0000313" key="3">
    <source>
        <dbReference type="EMBL" id="CAK0863377.1"/>
    </source>
</evidence>
<keyword evidence="1" id="KW-0677">Repeat</keyword>
<dbReference type="PROSITE" id="PS51257">
    <property type="entry name" value="PROKAR_LIPOPROTEIN"/>
    <property type="match status" value="1"/>
</dbReference>
<dbReference type="PANTHER" id="PTHR47936">
    <property type="entry name" value="PPR_LONG DOMAIN-CONTAINING PROTEIN"/>
    <property type="match status" value="1"/>
</dbReference>
<feature type="repeat" description="PPR" evidence="2">
    <location>
        <begin position="9"/>
        <end position="43"/>
    </location>
</feature>